<comment type="caution">
    <text evidence="6">The sequence shown here is derived from an EMBL/GenBank/DDBJ whole genome shotgun (WGS) entry which is preliminary data.</text>
</comment>
<organism evidence="6 7">
    <name type="scientific">Roseivivax isoporae LMG 25204</name>
    <dbReference type="NCBI Taxonomy" id="1449351"/>
    <lineage>
        <taxon>Bacteria</taxon>
        <taxon>Pseudomonadati</taxon>
        <taxon>Pseudomonadota</taxon>
        <taxon>Alphaproteobacteria</taxon>
        <taxon>Rhodobacterales</taxon>
        <taxon>Roseobacteraceae</taxon>
        <taxon>Roseivivax</taxon>
    </lineage>
</organism>
<dbReference type="RefSeq" id="WP_043772176.1">
    <property type="nucleotide sequence ID" value="NZ_JAME01000020.1"/>
</dbReference>
<evidence type="ECO:0000256" key="2">
    <source>
        <dbReference type="ARBA" id="ARBA00006906"/>
    </source>
</evidence>
<dbReference type="InterPro" id="IPR013785">
    <property type="entry name" value="Aldolase_TIM"/>
</dbReference>
<sequence length="211" mass="20667">MTPAGPLAGRPLIAILRGITPAEAVAVTEALIAEGVTRIEVPLNSPDPYDSIAAMIAAADGRALIGAGTVLDVEAVARLAALGARMVVSPDCNTEVVRATKAAGLLSYPGVFTATECFAALRAGADGLKLFPASKIGPDGLKALAAVLPRGTETYAVGGVGADDFADWARAGATGYGIGSSLYAPGTAPAAVGARAAALVAAFDAAHGGGA</sequence>
<dbReference type="Gene3D" id="3.20.20.70">
    <property type="entry name" value="Aldolase class I"/>
    <property type="match status" value="1"/>
</dbReference>
<dbReference type="OrthoDB" id="7204076at2"/>
<evidence type="ECO:0000256" key="3">
    <source>
        <dbReference type="ARBA" id="ARBA00011233"/>
    </source>
</evidence>
<evidence type="ECO:0000256" key="4">
    <source>
        <dbReference type="ARBA" id="ARBA00023239"/>
    </source>
</evidence>
<dbReference type="AlphaFoldDB" id="X7F8E3"/>
<accession>X7F8E3</accession>
<keyword evidence="5" id="KW-0119">Carbohydrate metabolism</keyword>
<dbReference type="GO" id="GO:0016829">
    <property type="term" value="F:lyase activity"/>
    <property type="evidence" value="ECO:0007669"/>
    <property type="project" value="UniProtKB-KW"/>
</dbReference>
<evidence type="ECO:0000313" key="6">
    <source>
        <dbReference type="EMBL" id="ETX28359.1"/>
    </source>
</evidence>
<gene>
    <name evidence="6" type="ORF">RISW2_08670</name>
</gene>
<keyword evidence="7" id="KW-1185">Reference proteome</keyword>
<proteinExistence type="inferred from homology"/>
<dbReference type="STRING" id="1449351.RISW2_08670"/>
<dbReference type="InterPro" id="IPR000887">
    <property type="entry name" value="Aldlse_KDPG_KHG"/>
</dbReference>
<reference evidence="6 7" key="1">
    <citation type="submission" date="2014-01" db="EMBL/GenBank/DDBJ databases">
        <title>Roseivivax isoporae LMG 25204 Genome Sequencing.</title>
        <authorList>
            <person name="Lai Q."/>
            <person name="Li G."/>
            <person name="Shao Z."/>
        </authorList>
    </citation>
    <scope>NUCLEOTIDE SEQUENCE [LARGE SCALE GENOMIC DNA]</scope>
    <source>
        <strain evidence="6 7">LMG 25204</strain>
    </source>
</reference>
<dbReference type="PANTHER" id="PTHR30246:SF1">
    <property type="entry name" value="2-DEHYDRO-3-DEOXY-6-PHOSPHOGALACTONATE ALDOLASE-RELATED"/>
    <property type="match status" value="1"/>
</dbReference>
<evidence type="ECO:0000313" key="7">
    <source>
        <dbReference type="Proteomes" id="UP000023430"/>
    </source>
</evidence>
<protein>
    <submittedName>
        <fullName evidence="6">2-dehydro-3-deoxy-6-phosphogalactonate aldolase</fullName>
    </submittedName>
</protein>
<dbReference type="Pfam" id="PF01081">
    <property type="entry name" value="Aldolase"/>
    <property type="match status" value="1"/>
</dbReference>
<comment type="similarity">
    <text evidence="2">Belongs to the KHG/KDPG aldolase family.</text>
</comment>
<keyword evidence="4" id="KW-0456">Lyase</keyword>
<dbReference type="CDD" id="cd00452">
    <property type="entry name" value="KDPG_aldolase"/>
    <property type="match status" value="1"/>
</dbReference>
<dbReference type="SUPFAM" id="SSF51569">
    <property type="entry name" value="Aldolase"/>
    <property type="match status" value="1"/>
</dbReference>
<evidence type="ECO:0000256" key="5">
    <source>
        <dbReference type="ARBA" id="ARBA00023277"/>
    </source>
</evidence>
<evidence type="ECO:0000256" key="1">
    <source>
        <dbReference type="ARBA" id="ARBA00004761"/>
    </source>
</evidence>
<dbReference type="eggNOG" id="COG0800">
    <property type="taxonomic scope" value="Bacteria"/>
</dbReference>
<dbReference type="Proteomes" id="UP000023430">
    <property type="component" value="Unassembled WGS sequence"/>
</dbReference>
<dbReference type="InterPro" id="IPR031338">
    <property type="entry name" value="KDPG/KHG_AS_2"/>
</dbReference>
<dbReference type="EMBL" id="JAME01000020">
    <property type="protein sequence ID" value="ETX28359.1"/>
    <property type="molecule type" value="Genomic_DNA"/>
</dbReference>
<comment type="subunit">
    <text evidence="3">Homotrimer.</text>
</comment>
<dbReference type="PATRIC" id="fig|1449351.3.peg.2791"/>
<dbReference type="PROSITE" id="PS00160">
    <property type="entry name" value="ALDOLASE_KDPG_KHG_2"/>
    <property type="match status" value="1"/>
</dbReference>
<dbReference type="PANTHER" id="PTHR30246">
    <property type="entry name" value="2-KETO-3-DEOXY-6-PHOSPHOGLUCONATE ALDOLASE"/>
    <property type="match status" value="1"/>
</dbReference>
<dbReference type="NCBIfam" id="NF006600">
    <property type="entry name" value="PRK09140.1"/>
    <property type="match status" value="1"/>
</dbReference>
<name>X7F8E3_9RHOB</name>
<comment type="pathway">
    <text evidence="1">Carbohydrate acid metabolism.</text>
</comment>